<name>A0ABD2B1Y0_VESSQ</name>
<evidence type="ECO:0000313" key="1">
    <source>
        <dbReference type="EMBL" id="KAL2726722.1"/>
    </source>
</evidence>
<protein>
    <submittedName>
        <fullName evidence="1">Uncharacterized protein</fullName>
    </submittedName>
</protein>
<sequence length="88" mass="9592">MGFPFLCDKGGVQQFQDISNVSTLHDLEGYDKGHNAQSRLHGGLSRVGSSIAAGPPPPFATDDLVNQRSFRGASVKGVHRLWYRLIPN</sequence>
<accession>A0ABD2B1Y0</accession>
<gene>
    <name evidence="1" type="ORF">V1478_007000</name>
</gene>
<comment type="caution">
    <text evidence="1">The sequence shown here is derived from an EMBL/GenBank/DDBJ whole genome shotgun (WGS) entry which is preliminary data.</text>
</comment>
<organism evidence="1 2">
    <name type="scientific">Vespula squamosa</name>
    <name type="common">Southern yellow jacket</name>
    <name type="synonym">Wasp</name>
    <dbReference type="NCBI Taxonomy" id="30214"/>
    <lineage>
        <taxon>Eukaryota</taxon>
        <taxon>Metazoa</taxon>
        <taxon>Ecdysozoa</taxon>
        <taxon>Arthropoda</taxon>
        <taxon>Hexapoda</taxon>
        <taxon>Insecta</taxon>
        <taxon>Pterygota</taxon>
        <taxon>Neoptera</taxon>
        <taxon>Endopterygota</taxon>
        <taxon>Hymenoptera</taxon>
        <taxon>Apocrita</taxon>
        <taxon>Aculeata</taxon>
        <taxon>Vespoidea</taxon>
        <taxon>Vespidae</taxon>
        <taxon>Vespinae</taxon>
        <taxon>Vespula</taxon>
    </lineage>
</organism>
<dbReference type="AlphaFoldDB" id="A0ABD2B1Y0"/>
<evidence type="ECO:0000313" key="2">
    <source>
        <dbReference type="Proteomes" id="UP001607302"/>
    </source>
</evidence>
<keyword evidence="2" id="KW-1185">Reference proteome</keyword>
<proteinExistence type="predicted"/>
<dbReference type="Proteomes" id="UP001607302">
    <property type="component" value="Unassembled WGS sequence"/>
</dbReference>
<dbReference type="EMBL" id="JAUDFV010000133">
    <property type="protein sequence ID" value="KAL2726722.1"/>
    <property type="molecule type" value="Genomic_DNA"/>
</dbReference>
<reference evidence="1 2" key="1">
    <citation type="journal article" date="2024" name="Ann. Entomol. Soc. Am.">
        <title>Genomic analyses of the southern and eastern yellowjacket wasps (Hymenoptera: Vespidae) reveal evolutionary signatures of social life.</title>
        <authorList>
            <person name="Catto M.A."/>
            <person name="Caine P.B."/>
            <person name="Orr S.E."/>
            <person name="Hunt B.G."/>
            <person name="Goodisman M.A.D."/>
        </authorList>
    </citation>
    <scope>NUCLEOTIDE SEQUENCE [LARGE SCALE GENOMIC DNA]</scope>
    <source>
        <strain evidence="1">233</strain>
        <tissue evidence="1">Head and thorax</tissue>
    </source>
</reference>